<gene>
    <name evidence="2" type="ORF">AVDCRST_MAG49-2154</name>
</gene>
<reference evidence="2" key="1">
    <citation type="submission" date="2020-02" db="EMBL/GenBank/DDBJ databases">
        <authorList>
            <person name="Meier V. D."/>
        </authorList>
    </citation>
    <scope>NUCLEOTIDE SEQUENCE</scope>
    <source>
        <strain evidence="2">AVDCRST_MAG49</strain>
    </source>
</reference>
<organism evidence="2">
    <name type="scientific">uncultured Thermomicrobiales bacterium</name>
    <dbReference type="NCBI Taxonomy" id="1645740"/>
    <lineage>
        <taxon>Bacteria</taxon>
        <taxon>Pseudomonadati</taxon>
        <taxon>Thermomicrobiota</taxon>
        <taxon>Thermomicrobia</taxon>
        <taxon>Thermomicrobiales</taxon>
        <taxon>environmental samples</taxon>
    </lineage>
</organism>
<feature type="region of interest" description="Disordered" evidence="1">
    <location>
        <begin position="1"/>
        <end position="87"/>
    </location>
</feature>
<sequence length="108" mass="12260">GRQPTAGGRLLVPRRQRRRGRPTGHGREDDGDPGQGRRDPPPIVRGRWRRRRPERPAALRLPDASRRDRPGGRLRPGRPGRPRRLDDRVWVSPWTAVVGGRRPGARAV</sequence>
<evidence type="ECO:0000256" key="1">
    <source>
        <dbReference type="SAM" id="MobiDB-lite"/>
    </source>
</evidence>
<feature type="non-terminal residue" evidence="2">
    <location>
        <position position="108"/>
    </location>
</feature>
<accession>A0A6J4UQY2</accession>
<evidence type="ECO:0000313" key="2">
    <source>
        <dbReference type="EMBL" id="CAA9557977.1"/>
    </source>
</evidence>
<protein>
    <submittedName>
        <fullName evidence="2">Uncharacterized protein</fullName>
    </submittedName>
</protein>
<proteinExistence type="predicted"/>
<feature type="non-terminal residue" evidence="2">
    <location>
        <position position="1"/>
    </location>
</feature>
<dbReference type="AlphaFoldDB" id="A0A6J4UQY2"/>
<feature type="compositionally biased region" description="Basic residues" evidence="1">
    <location>
        <begin position="12"/>
        <end position="24"/>
    </location>
</feature>
<dbReference type="EMBL" id="CADCWG010000150">
    <property type="protein sequence ID" value="CAA9557977.1"/>
    <property type="molecule type" value="Genomic_DNA"/>
</dbReference>
<name>A0A6J4UQY2_9BACT</name>